<dbReference type="EMBL" id="JAWDJW010005770">
    <property type="protein sequence ID" value="KAK3066636.1"/>
    <property type="molecule type" value="Genomic_DNA"/>
</dbReference>
<evidence type="ECO:0000313" key="2">
    <source>
        <dbReference type="Proteomes" id="UP001186974"/>
    </source>
</evidence>
<proteinExistence type="predicted"/>
<protein>
    <submittedName>
        <fullName evidence="1">Uncharacterized protein</fullName>
    </submittedName>
</protein>
<feature type="non-terminal residue" evidence="1">
    <location>
        <position position="296"/>
    </location>
</feature>
<sequence>MGFDTLSTYDVNYCASQCDKKAGCLSFNIYFERDPVNTTTCTAYNEQIVVKCSYWGSAIDKTTAVNDGQWRTLDNGTPFHVLVAGSNGYVSTNFKTIPGYTQAYLGTAAINAPLDCNGVDTYMGVKIITGKPFDTELCSELCSAQTKYNVAHPPKTGDPRICRFFNTYIISRNGVPQGQYCAMYTEAWDTSYATNKGQWRGKDEYTISYSFSNFNTTDPGCPLCPGDIAWAQQDASAQAFCTSFLGYSPTTAAATTTVAPATSTVVVSTVVTITEAPSALDKRETKPTPEGYMAGV</sequence>
<organism evidence="1 2">
    <name type="scientific">Coniosporium uncinatum</name>
    <dbReference type="NCBI Taxonomy" id="93489"/>
    <lineage>
        <taxon>Eukaryota</taxon>
        <taxon>Fungi</taxon>
        <taxon>Dikarya</taxon>
        <taxon>Ascomycota</taxon>
        <taxon>Pezizomycotina</taxon>
        <taxon>Dothideomycetes</taxon>
        <taxon>Dothideomycetes incertae sedis</taxon>
        <taxon>Coniosporium</taxon>
    </lineage>
</organism>
<reference evidence="1" key="1">
    <citation type="submission" date="2024-09" db="EMBL/GenBank/DDBJ databases">
        <title>Black Yeasts Isolated from many extreme environments.</title>
        <authorList>
            <person name="Coleine C."/>
            <person name="Stajich J.E."/>
            <person name="Selbmann L."/>
        </authorList>
    </citation>
    <scope>NUCLEOTIDE SEQUENCE</scope>
    <source>
        <strain evidence="1">CCFEE 5737</strain>
    </source>
</reference>
<keyword evidence="2" id="KW-1185">Reference proteome</keyword>
<name>A0ACC3DEW4_9PEZI</name>
<dbReference type="Proteomes" id="UP001186974">
    <property type="component" value="Unassembled WGS sequence"/>
</dbReference>
<evidence type="ECO:0000313" key="1">
    <source>
        <dbReference type="EMBL" id="KAK3066636.1"/>
    </source>
</evidence>
<gene>
    <name evidence="1" type="ORF">LTS18_001590</name>
</gene>
<comment type="caution">
    <text evidence="1">The sequence shown here is derived from an EMBL/GenBank/DDBJ whole genome shotgun (WGS) entry which is preliminary data.</text>
</comment>
<accession>A0ACC3DEW4</accession>